<comment type="caution">
    <text evidence="9">The sequence shown here is derived from an EMBL/GenBank/DDBJ whole genome shotgun (WGS) entry which is preliminary data.</text>
</comment>
<dbReference type="EMBL" id="JBAHYK010003234">
    <property type="protein sequence ID" value="KAL0563744.1"/>
    <property type="molecule type" value="Genomic_DNA"/>
</dbReference>
<organism evidence="9 10">
    <name type="scientific">Marasmius crinis-equi</name>
    <dbReference type="NCBI Taxonomy" id="585013"/>
    <lineage>
        <taxon>Eukaryota</taxon>
        <taxon>Fungi</taxon>
        <taxon>Dikarya</taxon>
        <taxon>Basidiomycota</taxon>
        <taxon>Agaricomycotina</taxon>
        <taxon>Agaricomycetes</taxon>
        <taxon>Agaricomycetidae</taxon>
        <taxon>Agaricales</taxon>
        <taxon>Marasmiineae</taxon>
        <taxon>Marasmiaceae</taxon>
        <taxon>Marasmius</taxon>
    </lineage>
</organism>
<keyword evidence="5" id="KW-0479">Metal-binding</keyword>
<keyword evidence="10" id="KW-1185">Reference proteome</keyword>
<evidence type="ECO:0000313" key="10">
    <source>
        <dbReference type="Proteomes" id="UP001465976"/>
    </source>
</evidence>
<evidence type="ECO:0000313" key="9">
    <source>
        <dbReference type="EMBL" id="KAL0563744.1"/>
    </source>
</evidence>
<dbReference type="PRINTS" id="PR00463">
    <property type="entry name" value="EP450I"/>
</dbReference>
<dbReference type="Pfam" id="PF00067">
    <property type="entry name" value="p450"/>
    <property type="match status" value="1"/>
</dbReference>
<comment type="cofactor">
    <cofactor evidence="1">
        <name>heme</name>
        <dbReference type="ChEBI" id="CHEBI:30413"/>
    </cofactor>
</comment>
<dbReference type="InterPro" id="IPR002401">
    <property type="entry name" value="Cyt_P450_E_grp-I"/>
</dbReference>
<keyword evidence="4" id="KW-0349">Heme</keyword>
<protein>
    <recommendedName>
        <fullName evidence="11">Cytochrome P450</fullName>
    </recommendedName>
</protein>
<proteinExistence type="inferred from homology"/>
<gene>
    <name evidence="9" type="ORF">V5O48_018320</name>
</gene>
<dbReference type="PANTHER" id="PTHR46300">
    <property type="entry name" value="P450, PUTATIVE (EUROFUNG)-RELATED-RELATED"/>
    <property type="match status" value="1"/>
</dbReference>
<name>A0ABR3ELI3_9AGAR</name>
<dbReference type="InterPro" id="IPR001128">
    <property type="entry name" value="Cyt_P450"/>
</dbReference>
<evidence type="ECO:0000256" key="7">
    <source>
        <dbReference type="ARBA" id="ARBA00023004"/>
    </source>
</evidence>
<evidence type="ECO:0000256" key="5">
    <source>
        <dbReference type="ARBA" id="ARBA00022723"/>
    </source>
</evidence>
<comment type="pathway">
    <text evidence="2">Secondary metabolite biosynthesis.</text>
</comment>
<dbReference type="PANTHER" id="PTHR46300:SF4">
    <property type="entry name" value="CYTOCHROME P450 98A3"/>
    <property type="match status" value="1"/>
</dbReference>
<reference evidence="9 10" key="1">
    <citation type="submission" date="2024-02" db="EMBL/GenBank/DDBJ databases">
        <title>A draft genome for the cacao thread blight pathogen Marasmius crinis-equi.</title>
        <authorList>
            <person name="Cohen S.P."/>
            <person name="Baruah I.K."/>
            <person name="Amoako-Attah I."/>
            <person name="Bukari Y."/>
            <person name="Meinhardt L.W."/>
            <person name="Bailey B.A."/>
        </authorList>
    </citation>
    <scope>NUCLEOTIDE SEQUENCE [LARGE SCALE GENOMIC DNA]</scope>
    <source>
        <strain evidence="9 10">GH-76</strain>
    </source>
</reference>
<dbReference type="InterPro" id="IPR036396">
    <property type="entry name" value="Cyt_P450_sf"/>
</dbReference>
<sequence length="337" mass="38249">MTIGGNGEKKSETYNNIQSLESKVMLHDILVNPKEYEKHIQRYAASVVTSVSYGRRVETVDEWVVRENMEAMDYLTSVNIPGKYIVESWPWLLRLPRSLQWFRKEPEQRRQRDINFLMHILNDVKSRMKAGTIPDCLTAQCVDDLQKIGMTELELAYAVSTPFGAGIETTGTTLIVFILAMLHFPQVMKKAQQELDSVVGQQRLPEYSDKPNLPYINAIVNETLRWRPVAVLGGTPHAVTADDIYNGCPPWFIKDPNPVPARNSVFVNTARLLWAFDIVPVKGAQGNDVLPDTFNFTNGFNSKPVSFECNFTPRNGNVSKLIENEWTEAKASLNNWI</sequence>
<evidence type="ECO:0000256" key="4">
    <source>
        <dbReference type="ARBA" id="ARBA00022617"/>
    </source>
</evidence>
<dbReference type="Proteomes" id="UP001465976">
    <property type="component" value="Unassembled WGS sequence"/>
</dbReference>
<accession>A0ABR3ELI3</accession>
<evidence type="ECO:0000256" key="8">
    <source>
        <dbReference type="ARBA" id="ARBA00023033"/>
    </source>
</evidence>
<evidence type="ECO:0000256" key="3">
    <source>
        <dbReference type="ARBA" id="ARBA00010617"/>
    </source>
</evidence>
<evidence type="ECO:0000256" key="1">
    <source>
        <dbReference type="ARBA" id="ARBA00001971"/>
    </source>
</evidence>
<evidence type="ECO:0000256" key="2">
    <source>
        <dbReference type="ARBA" id="ARBA00005179"/>
    </source>
</evidence>
<evidence type="ECO:0008006" key="11">
    <source>
        <dbReference type="Google" id="ProtNLM"/>
    </source>
</evidence>
<comment type="similarity">
    <text evidence="3">Belongs to the cytochrome P450 family.</text>
</comment>
<dbReference type="SUPFAM" id="SSF48264">
    <property type="entry name" value="Cytochrome P450"/>
    <property type="match status" value="1"/>
</dbReference>
<keyword evidence="7" id="KW-0408">Iron</keyword>
<keyword evidence="6" id="KW-0560">Oxidoreductase</keyword>
<dbReference type="Gene3D" id="1.10.630.10">
    <property type="entry name" value="Cytochrome P450"/>
    <property type="match status" value="1"/>
</dbReference>
<dbReference type="InterPro" id="IPR050364">
    <property type="entry name" value="Cytochrome_P450_fung"/>
</dbReference>
<keyword evidence="8" id="KW-0503">Monooxygenase</keyword>
<evidence type="ECO:0000256" key="6">
    <source>
        <dbReference type="ARBA" id="ARBA00023002"/>
    </source>
</evidence>